<dbReference type="InterPro" id="IPR052155">
    <property type="entry name" value="Biofilm_reg_signaling"/>
</dbReference>
<dbReference type="InterPro" id="IPR000014">
    <property type="entry name" value="PAS"/>
</dbReference>
<dbReference type="Proteomes" id="UP000191160">
    <property type="component" value="Unassembled WGS sequence"/>
</dbReference>
<dbReference type="InterPro" id="IPR000700">
    <property type="entry name" value="PAS-assoc_C"/>
</dbReference>
<dbReference type="PANTHER" id="PTHR44757:SF2">
    <property type="entry name" value="BIOFILM ARCHITECTURE MAINTENANCE PROTEIN MBAA"/>
    <property type="match status" value="1"/>
</dbReference>
<dbReference type="Gene3D" id="3.20.20.450">
    <property type="entry name" value="EAL domain"/>
    <property type="match status" value="1"/>
</dbReference>
<proteinExistence type="predicted"/>
<dbReference type="InterPro" id="IPR001633">
    <property type="entry name" value="EAL_dom"/>
</dbReference>
<dbReference type="SUPFAM" id="SSF55073">
    <property type="entry name" value="Nucleotide cyclase"/>
    <property type="match status" value="1"/>
</dbReference>
<dbReference type="InterPro" id="IPR035965">
    <property type="entry name" value="PAS-like_dom_sf"/>
</dbReference>
<evidence type="ECO:0000313" key="5">
    <source>
        <dbReference type="Proteomes" id="UP000191160"/>
    </source>
</evidence>
<dbReference type="Gene3D" id="3.30.450.20">
    <property type="entry name" value="PAS domain"/>
    <property type="match status" value="1"/>
</dbReference>
<dbReference type="InterPro" id="IPR035919">
    <property type="entry name" value="EAL_sf"/>
</dbReference>
<keyword evidence="5" id="KW-1185">Reference proteome</keyword>
<dbReference type="NCBIfam" id="TIGR00254">
    <property type="entry name" value="GGDEF"/>
    <property type="match status" value="1"/>
</dbReference>
<evidence type="ECO:0000259" key="1">
    <source>
        <dbReference type="PROSITE" id="PS50113"/>
    </source>
</evidence>
<dbReference type="PROSITE" id="PS50887">
    <property type="entry name" value="GGDEF"/>
    <property type="match status" value="1"/>
</dbReference>
<dbReference type="SUPFAM" id="SSF141868">
    <property type="entry name" value="EAL domain-like"/>
    <property type="match status" value="1"/>
</dbReference>
<dbReference type="CDD" id="cd01948">
    <property type="entry name" value="EAL"/>
    <property type="match status" value="1"/>
</dbReference>
<evidence type="ECO:0000259" key="2">
    <source>
        <dbReference type="PROSITE" id="PS50883"/>
    </source>
</evidence>
<dbReference type="InterPro" id="IPR000160">
    <property type="entry name" value="GGDEF_dom"/>
</dbReference>
<dbReference type="PROSITE" id="PS50883">
    <property type="entry name" value="EAL"/>
    <property type="match status" value="1"/>
</dbReference>
<dbReference type="InterPro" id="IPR013656">
    <property type="entry name" value="PAS_4"/>
</dbReference>
<sequence length="546" mass="61680">MLDASVDCIKLLSLDGHILHMNRAGCLALGVSPTETEFGMSWHKLLPEEVRDACLNAFAEAKQGKTSRFVGMSQVADEPVAYWDNMLSPVFNEYGQVKEILCVSRDITVQRLAENKLQRIIEQDDLTGLLNRRAFSRVFKSHLRVAREHQQQLGLLLIDLDYFKHINDTLGHSAGDHLLHTLGQRFQHCFDANIVVSRLGGDEFAISIPNLKSQQQLTDIASIACQQMDMPIFYNGQSINIGMSIGCAIYPRDAQNSSNLLKCADIALNDLKGSGRGGVRMFNHTMFKILENTTRQLTLARSLIKSNQIIPFYQPKVRLSDSQVVGFEALLRWYDKDQQLQLPSQIFAAFQDYELASRISEMMQIKIFQDIQKWIELGLQPLPISINAAPVEFLRDDYAEKLLNRLKQFGISPDIIEVEITEQSLSERGSNYVIRALNLLKDHGIHISLDDFGTGHSSLTRLSNYPVDCIKIDRNFVERMHTDCSALAIVKAITQIGASVSLNILVEGIEKPEQVDTLKECNCHTGQGFYFYRPLSYDHAMELLSR</sequence>
<dbReference type="SUPFAM" id="SSF55785">
    <property type="entry name" value="PYP-like sensor domain (PAS domain)"/>
    <property type="match status" value="1"/>
</dbReference>
<dbReference type="SMART" id="SM00267">
    <property type="entry name" value="GGDEF"/>
    <property type="match status" value="1"/>
</dbReference>
<dbReference type="Gene3D" id="3.30.70.270">
    <property type="match status" value="1"/>
</dbReference>
<feature type="domain" description="PAC" evidence="1">
    <location>
        <begin position="63"/>
        <end position="119"/>
    </location>
</feature>
<dbReference type="Pfam" id="PF00563">
    <property type="entry name" value="EAL"/>
    <property type="match status" value="1"/>
</dbReference>
<dbReference type="PANTHER" id="PTHR44757">
    <property type="entry name" value="DIGUANYLATE CYCLASE DGCP"/>
    <property type="match status" value="1"/>
</dbReference>
<protein>
    <submittedName>
        <fullName evidence="4">Diguanylate cyclase</fullName>
    </submittedName>
</protein>
<dbReference type="Pfam" id="PF00990">
    <property type="entry name" value="GGDEF"/>
    <property type="match status" value="1"/>
</dbReference>
<evidence type="ECO:0000313" key="4">
    <source>
        <dbReference type="EMBL" id="OOV82002.1"/>
    </source>
</evidence>
<feature type="domain" description="GGDEF" evidence="3">
    <location>
        <begin position="151"/>
        <end position="284"/>
    </location>
</feature>
<dbReference type="CDD" id="cd00130">
    <property type="entry name" value="PAS"/>
    <property type="match status" value="1"/>
</dbReference>
<dbReference type="EMBL" id="MVKX01000006">
    <property type="protein sequence ID" value="OOV82002.1"/>
    <property type="molecule type" value="Genomic_DNA"/>
</dbReference>
<dbReference type="PROSITE" id="PS50113">
    <property type="entry name" value="PAC"/>
    <property type="match status" value="1"/>
</dbReference>
<name>A0A1T1GWK8_9GAMM</name>
<evidence type="ECO:0000259" key="3">
    <source>
        <dbReference type="PROSITE" id="PS50887"/>
    </source>
</evidence>
<accession>A0A1T1GWK8</accession>
<dbReference type="SMART" id="SM00052">
    <property type="entry name" value="EAL"/>
    <property type="match status" value="1"/>
</dbReference>
<comment type="caution">
    <text evidence="4">The sequence shown here is derived from an EMBL/GenBank/DDBJ whole genome shotgun (WGS) entry which is preliminary data.</text>
</comment>
<feature type="domain" description="EAL" evidence="2">
    <location>
        <begin position="292"/>
        <end position="546"/>
    </location>
</feature>
<organism evidence="4 5">
    <name type="scientific">Acinetobacter amyesii</name>
    <dbReference type="NCBI Taxonomy" id="2942470"/>
    <lineage>
        <taxon>Bacteria</taxon>
        <taxon>Pseudomonadati</taxon>
        <taxon>Pseudomonadota</taxon>
        <taxon>Gammaproteobacteria</taxon>
        <taxon>Moraxellales</taxon>
        <taxon>Moraxellaceae</taxon>
        <taxon>Acinetobacter</taxon>
    </lineage>
</organism>
<dbReference type="AlphaFoldDB" id="A0A1T1GWK8"/>
<gene>
    <name evidence="4" type="ORF">B1202_10955</name>
</gene>
<reference evidence="4 5" key="1">
    <citation type="submission" date="2017-02" db="EMBL/GenBank/DDBJ databases">
        <title>Acinetobacter sp. ANC 4945, whole genome shotgun sequencing project.</title>
        <authorList>
            <person name="Radolfova-Krizova L."/>
            <person name="Al Atrouni A."/>
            <person name="Nemec A."/>
        </authorList>
    </citation>
    <scope>NUCLEOTIDE SEQUENCE [LARGE SCALE GENOMIC DNA]</scope>
    <source>
        <strain evidence="4 5">ANC 4945</strain>
    </source>
</reference>
<dbReference type="InterPro" id="IPR043128">
    <property type="entry name" value="Rev_trsase/Diguanyl_cyclase"/>
</dbReference>
<dbReference type="NCBIfam" id="TIGR00229">
    <property type="entry name" value="sensory_box"/>
    <property type="match status" value="1"/>
</dbReference>
<dbReference type="CDD" id="cd01949">
    <property type="entry name" value="GGDEF"/>
    <property type="match status" value="1"/>
</dbReference>
<dbReference type="InterPro" id="IPR029787">
    <property type="entry name" value="Nucleotide_cyclase"/>
</dbReference>
<dbReference type="Pfam" id="PF08448">
    <property type="entry name" value="PAS_4"/>
    <property type="match status" value="1"/>
</dbReference>